<sequence length="160" mass="18674">MFVKAVIGLLLCIWVNNSPISVEKVREDYKTASKSKENAQKFYNLLHEVPDNGSLLAGYAGAARMMHARYEKNRATLLKEGKKYIENAVKSNENSVEIRFIRLSVQENLPKIVPYRQNIEEDKQFLLENLKKEPYELQNYIKNYIKSSKIFTEEEKNQLL</sequence>
<reference evidence="1 4" key="1">
    <citation type="submission" date="2021-11" db="EMBL/GenBank/DDBJ databases">
        <title>Draft genome sequence of Capnocytophaga sp. strain KC07075 isolated from cat oral cavity.</title>
        <authorList>
            <person name="Suzuki M."/>
            <person name="Imaoka K."/>
            <person name="Kimura M."/>
            <person name="Morikawa S."/>
            <person name="Maeda K."/>
        </authorList>
    </citation>
    <scope>NUCLEOTIDE SEQUENCE</scope>
    <source>
        <strain evidence="1">KC07075</strain>
        <strain evidence="2 4">KC07079</strain>
    </source>
</reference>
<evidence type="ECO:0000313" key="3">
    <source>
        <dbReference type="Proteomes" id="UP001207736"/>
    </source>
</evidence>
<organism evidence="1 3">
    <name type="scientific">Capnocytophaga catalasegens</name>
    <dbReference type="NCBI Taxonomy" id="1004260"/>
    <lineage>
        <taxon>Bacteria</taxon>
        <taxon>Pseudomonadati</taxon>
        <taxon>Bacteroidota</taxon>
        <taxon>Flavobacteriia</taxon>
        <taxon>Flavobacteriales</taxon>
        <taxon>Flavobacteriaceae</taxon>
        <taxon>Capnocytophaga</taxon>
    </lineage>
</organism>
<proteinExistence type="predicted"/>
<evidence type="ECO:0000313" key="1">
    <source>
        <dbReference type="EMBL" id="GJM51345.1"/>
    </source>
</evidence>
<gene>
    <name evidence="1" type="ORF">RCZ15_23180</name>
    <name evidence="2" type="ORF">RCZ16_15550</name>
</gene>
<name>A0AAV5AY46_9FLAO</name>
<dbReference type="AlphaFoldDB" id="A0AAV5AY46"/>
<keyword evidence="4" id="KW-1185">Reference proteome</keyword>
<evidence type="ECO:0000313" key="4">
    <source>
        <dbReference type="Proteomes" id="UP001208692"/>
    </source>
</evidence>
<dbReference type="RefSeq" id="WP_264845304.1">
    <property type="nucleotide sequence ID" value="NZ_BPMA01000007.1"/>
</dbReference>
<comment type="caution">
    <text evidence="1">The sequence shown here is derived from an EMBL/GenBank/DDBJ whole genome shotgun (WGS) entry which is preliminary data.</text>
</comment>
<evidence type="ECO:0000313" key="2">
    <source>
        <dbReference type="EMBL" id="GJM53238.1"/>
    </source>
</evidence>
<accession>A0AAV5AY46</accession>
<dbReference type="Proteomes" id="UP001207736">
    <property type="component" value="Unassembled WGS sequence"/>
</dbReference>
<dbReference type="EMBL" id="BQKA01000050">
    <property type="protein sequence ID" value="GJM51345.1"/>
    <property type="molecule type" value="Genomic_DNA"/>
</dbReference>
<dbReference type="Proteomes" id="UP001208692">
    <property type="component" value="Unassembled WGS sequence"/>
</dbReference>
<dbReference type="EMBL" id="BQKB01000031">
    <property type="protein sequence ID" value="GJM53238.1"/>
    <property type="molecule type" value="Genomic_DNA"/>
</dbReference>
<protein>
    <submittedName>
        <fullName evidence="1">Uncharacterized protein</fullName>
    </submittedName>
</protein>